<gene>
    <name evidence="9" type="ORF">M406DRAFT_286575</name>
</gene>
<evidence type="ECO:0000256" key="4">
    <source>
        <dbReference type="ARBA" id="ARBA00022989"/>
    </source>
</evidence>
<comment type="caution">
    <text evidence="9">The sequence shown here is derived from an EMBL/GenBank/DDBJ whole genome shotgun (WGS) entry which is preliminary data.</text>
</comment>
<dbReference type="SUPFAM" id="SSF56176">
    <property type="entry name" value="FAD-binding/transporter-associated domain-like"/>
    <property type="match status" value="1"/>
</dbReference>
<dbReference type="GeneID" id="63835814"/>
<evidence type="ECO:0000256" key="7">
    <source>
        <dbReference type="SAM" id="Phobius"/>
    </source>
</evidence>
<keyword evidence="4 7" id="KW-1133">Transmembrane helix</keyword>
<dbReference type="InterPro" id="IPR016166">
    <property type="entry name" value="FAD-bd_PCMH"/>
</dbReference>
<dbReference type="InterPro" id="IPR040165">
    <property type="entry name" value="Diminuto-like"/>
</dbReference>
<keyword evidence="10" id="KW-1185">Reference proteome</keyword>
<comment type="subcellular location">
    <subcellularLocation>
        <location evidence="1">Membrane</location>
        <topology evidence="1">Single-pass membrane protein</topology>
    </subcellularLocation>
</comment>
<evidence type="ECO:0000259" key="8">
    <source>
        <dbReference type="PROSITE" id="PS51387"/>
    </source>
</evidence>
<keyword evidence="3 7" id="KW-0812">Transmembrane</keyword>
<dbReference type="InterPro" id="IPR036318">
    <property type="entry name" value="FAD-bd_PCMH-like_sf"/>
</dbReference>
<feature type="transmembrane region" description="Helical" evidence="7">
    <location>
        <begin position="145"/>
        <end position="164"/>
    </location>
</feature>
<dbReference type="InterPro" id="IPR006094">
    <property type="entry name" value="Oxid_FAD_bind_N"/>
</dbReference>
<dbReference type="PANTHER" id="PTHR10801:SF0">
    <property type="entry name" value="DELTA(24)-STEROL REDUCTASE"/>
    <property type="match status" value="1"/>
</dbReference>
<evidence type="ECO:0000313" key="9">
    <source>
        <dbReference type="EMBL" id="KAF3768636.1"/>
    </source>
</evidence>
<sequence>MDDHDATVAKVAARVKEFHKDRKPFRNYHGSSLSTRPSGRNRDNIVDTRALNHVLSVDPAAQTAWVEPNVPMDALVAATMQHGLIPKVVMEFPGITVGGGFSGSAGESSSFRFGLFEATIDEIEIILPTGHVTRASKHDNDKRDLFWGAASAFGTLGIVTLLRVQLMEAKRYVQLTYHVTKGSFDRTLVRLREEMDRQDNDYVDAIMFTKSSTVTCSGRLVEDLPTGEQLRRFTRRKDPWFYLRVEQVHARLQQTRSSSPEGDEDQEEKTMVDYIPLVDYLFRYDRGGFWTGRQAFTYFKVPFNRVTRYLLDPFMYTRIINTAQAKTDFAYHYMVQDCGIPFDRCQEFKTYLDDNVGIYPIWLCPLRVRRNSPDSCHGIHAAMGRPDYPDLLNFGVWGLSSWDGAEALRKNQALEAIIRRLGGWKTLYAHAYYTEEEFWKVYDWEAYHSVREKYGADYLPTVYDKVRVKTTVVPQTDAVGAAAAGKSTSPRTRKRKTQKIKSIWPFRGLIGVYYVLKREDVLLTAKSPSQEAG</sequence>
<dbReference type="InterPro" id="IPR016169">
    <property type="entry name" value="FAD-bd_PCMH_sub2"/>
</dbReference>
<dbReference type="GO" id="GO:0071949">
    <property type="term" value="F:FAD binding"/>
    <property type="evidence" value="ECO:0007669"/>
    <property type="project" value="InterPro"/>
</dbReference>
<evidence type="ECO:0000313" key="10">
    <source>
        <dbReference type="Proteomes" id="UP000803844"/>
    </source>
</evidence>
<name>A0A9P5CSR6_CRYP1</name>
<dbReference type="RefSeq" id="XP_040779597.1">
    <property type="nucleotide sequence ID" value="XM_040918685.1"/>
</dbReference>
<keyword evidence="5" id="KW-0560">Oxidoreductase</keyword>
<reference evidence="9" key="1">
    <citation type="journal article" date="2020" name="Phytopathology">
        <title>Genome sequence of the chestnut blight fungus Cryphonectria parasitica EP155: A fundamental resource for an archetypical invasive plant pathogen.</title>
        <authorList>
            <person name="Crouch J.A."/>
            <person name="Dawe A."/>
            <person name="Aerts A."/>
            <person name="Barry K."/>
            <person name="Churchill A.C.L."/>
            <person name="Grimwood J."/>
            <person name="Hillman B."/>
            <person name="Milgroom M.G."/>
            <person name="Pangilinan J."/>
            <person name="Smith M."/>
            <person name="Salamov A."/>
            <person name="Schmutz J."/>
            <person name="Yadav J."/>
            <person name="Grigoriev I.V."/>
            <person name="Nuss D."/>
        </authorList>
    </citation>
    <scope>NUCLEOTIDE SEQUENCE</scope>
    <source>
        <strain evidence="9">EP155</strain>
    </source>
</reference>
<dbReference type="Pfam" id="PF01565">
    <property type="entry name" value="FAD_binding_4"/>
    <property type="match status" value="1"/>
</dbReference>
<dbReference type="EC" id="1.3.1.72" evidence="2"/>
<dbReference type="GO" id="GO:0008202">
    <property type="term" value="P:steroid metabolic process"/>
    <property type="evidence" value="ECO:0007669"/>
    <property type="project" value="TreeGrafter"/>
</dbReference>
<dbReference type="GO" id="GO:0005737">
    <property type="term" value="C:cytoplasm"/>
    <property type="evidence" value="ECO:0007669"/>
    <property type="project" value="TreeGrafter"/>
</dbReference>
<dbReference type="EMBL" id="MU032345">
    <property type="protein sequence ID" value="KAF3768636.1"/>
    <property type="molecule type" value="Genomic_DNA"/>
</dbReference>
<protein>
    <recommendedName>
        <fullName evidence="2">Delta(24)-sterol reductase</fullName>
        <ecNumber evidence="2">1.3.1.72</ecNumber>
    </recommendedName>
</protein>
<keyword evidence="6 7" id="KW-0472">Membrane</keyword>
<organism evidence="9 10">
    <name type="scientific">Cryphonectria parasitica (strain ATCC 38755 / EP155)</name>
    <dbReference type="NCBI Taxonomy" id="660469"/>
    <lineage>
        <taxon>Eukaryota</taxon>
        <taxon>Fungi</taxon>
        <taxon>Dikarya</taxon>
        <taxon>Ascomycota</taxon>
        <taxon>Pezizomycotina</taxon>
        <taxon>Sordariomycetes</taxon>
        <taxon>Sordariomycetidae</taxon>
        <taxon>Diaporthales</taxon>
        <taxon>Cryphonectriaceae</taxon>
        <taxon>Cryphonectria-Endothia species complex</taxon>
        <taxon>Cryphonectria</taxon>
    </lineage>
</organism>
<dbReference type="Proteomes" id="UP000803844">
    <property type="component" value="Unassembled WGS sequence"/>
</dbReference>
<evidence type="ECO:0000256" key="1">
    <source>
        <dbReference type="ARBA" id="ARBA00004167"/>
    </source>
</evidence>
<evidence type="ECO:0000256" key="5">
    <source>
        <dbReference type="ARBA" id="ARBA00023002"/>
    </source>
</evidence>
<feature type="domain" description="FAD-binding PCMH-type" evidence="8">
    <location>
        <begin position="1"/>
        <end position="169"/>
    </location>
</feature>
<dbReference type="GO" id="GO:0016020">
    <property type="term" value="C:membrane"/>
    <property type="evidence" value="ECO:0007669"/>
    <property type="project" value="UniProtKB-SubCell"/>
</dbReference>
<dbReference type="GO" id="GO:0000246">
    <property type="term" value="F:Delta24(24-1) sterol reductase activity"/>
    <property type="evidence" value="ECO:0007669"/>
    <property type="project" value="TreeGrafter"/>
</dbReference>
<dbReference type="GO" id="GO:0050614">
    <property type="term" value="F:Delta24-sterol reductase activity"/>
    <property type="evidence" value="ECO:0007669"/>
    <property type="project" value="UniProtKB-EC"/>
</dbReference>
<dbReference type="Gene3D" id="3.30.465.10">
    <property type="match status" value="1"/>
</dbReference>
<evidence type="ECO:0000256" key="6">
    <source>
        <dbReference type="ARBA" id="ARBA00023136"/>
    </source>
</evidence>
<proteinExistence type="predicted"/>
<dbReference type="PANTHER" id="PTHR10801">
    <property type="entry name" value="24-DEHYDROCHOLESTEROL REDUCTASE"/>
    <property type="match status" value="1"/>
</dbReference>
<evidence type="ECO:0000256" key="3">
    <source>
        <dbReference type="ARBA" id="ARBA00022692"/>
    </source>
</evidence>
<dbReference type="OrthoDB" id="415825at2759"/>
<dbReference type="AlphaFoldDB" id="A0A9P5CSR6"/>
<evidence type="ECO:0000256" key="2">
    <source>
        <dbReference type="ARBA" id="ARBA00012405"/>
    </source>
</evidence>
<accession>A0A9P5CSR6</accession>
<dbReference type="PROSITE" id="PS51387">
    <property type="entry name" value="FAD_PCMH"/>
    <property type="match status" value="1"/>
</dbReference>